<protein>
    <submittedName>
        <fullName evidence="2">Uncharacterized protein</fullName>
    </submittedName>
</protein>
<dbReference type="EMBL" id="SRLO01008656">
    <property type="protein sequence ID" value="TNN27238.1"/>
    <property type="molecule type" value="Genomic_DNA"/>
</dbReference>
<comment type="caution">
    <text evidence="2">The sequence shown here is derived from an EMBL/GenBank/DDBJ whole genome shotgun (WGS) entry which is preliminary data.</text>
</comment>
<accession>A0A4Z2EEN1</accession>
<name>A0A4Z2EEN1_9TELE</name>
<reference evidence="2 3" key="1">
    <citation type="submission" date="2019-03" db="EMBL/GenBank/DDBJ databases">
        <title>First draft genome of Liparis tanakae, snailfish: a comprehensive survey of snailfish specific genes.</title>
        <authorList>
            <person name="Kim W."/>
            <person name="Song I."/>
            <person name="Jeong J.-H."/>
            <person name="Kim D."/>
            <person name="Kim S."/>
            <person name="Ryu S."/>
            <person name="Song J.Y."/>
            <person name="Lee S.K."/>
        </authorList>
    </citation>
    <scope>NUCLEOTIDE SEQUENCE [LARGE SCALE GENOMIC DNA]</scope>
    <source>
        <tissue evidence="2">Muscle</tissue>
    </source>
</reference>
<dbReference type="AlphaFoldDB" id="A0A4Z2EEN1"/>
<gene>
    <name evidence="2" type="ORF">EYF80_062618</name>
</gene>
<evidence type="ECO:0000313" key="3">
    <source>
        <dbReference type="Proteomes" id="UP000314294"/>
    </source>
</evidence>
<proteinExistence type="predicted"/>
<keyword evidence="3" id="KW-1185">Reference proteome</keyword>
<sequence length="97" mass="10360">MTQKGPEYRMMACGSEPPLPGRVVLGVETLQERLRSLLQDRRRSAANSWSSFPSNLSHSSAGEAFHGARRAVHCGTLLDPGPAAASIDHHAAPRTAA</sequence>
<organism evidence="2 3">
    <name type="scientific">Liparis tanakae</name>
    <name type="common">Tanaka's snailfish</name>
    <dbReference type="NCBI Taxonomy" id="230148"/>
    <lineage>
        <taxon>Eukaryota</taxon>
        <taxon>Metazoa</taxon>
        <taxon>Chordata</taxon>
        <taxon>Craniata</taxon>
        <taxon>Vertebrata</taxon>
        <taxon>Euteleostomi</taxon>
        <taxon>Actinopterygii</taxon>
        <taxon>Neopterygii</taxon>
        <taxon>Teleostei</taxon>
        <taxon>Neoteleostei</taxon>
        <taxon>Acanthomorphata</taxon>
        <taxon>Eupercaria</taxon>
        <taxon>Perciformes</taxon>
        <taxon>Cottioidei</taxon>
        <taxon>Cottales</taxon>
        <taxon>Liparidae</taxon>
        <taxon>Liparis</taxon>
    </lineage>
</organism>
<evidence type="ECO:0000256" key="1">
    <source>
        <dbReference type="SAM" id="MobiDB-lite"/>
    </source>
</evidence>
<evidence type="ECO:0000313" key="2">
    <source>
        <dbReference type="EMBL" id="TNN27238.1"/>
    </source>
</evidence>
<feature type="region of interest" description="Disordered" evidence="1">
    <location>
        <begin position="78"/>
        <end position="97"/>
    </location>
</feature>
<dbReference type="Proteomes" id="UP000314294">
    <property type="component" value="Unassembled WGS sequence"/>
</dbReference>